<gene>
    <name evidence="1" type="ORF">QO034_22655</name>
</gene>
<organism evidence="1 2">
    <name type="scientific">Sedimentitalea xiamensis</name>
    <dbReference type="NCBI Taxonomy" id="3050037"/>
    <lineage>
        <taxon>Bacteria</taxon>
        <taxon>Pseudomonadati</taxon>
        <taxon>Pseudomonadota</taxon>
        <taxon>Alphaproteobacteria</taxon>
        <taxon>Rhodobacterales</taxon>
        <taxon>Paracoccaceae</taxon>
        <taxon>Sedimentitalea</taxon>
    </lineage>
</organism>
<evidence type="ECO:0000313" key="2">
    <source>
        <dbReference type="Proteomes" id="UP001227126"/>
    </source>
</evidence>
<comment type="caution">
    <text evidence="1">The sequence shown here is derived from an EMBL/GenBank/DDBJ whole genome shotgun (WGS) entry which is preliminary data.</text>
</comment>
<dbReference type="EMBL" id="JASNJE010000058">
    <property type="protein sequence ID" value="MDK3075858.1"/>
    <property type="molecule type" value="Genomic_DNA"/>
</dbReference>
<dbReference type="Proteomes" id="UP001227126">
    <property type="component" value="Unassembled WGS sequence"/>
</dbReference>
<accession>A0ABT7FLT1</accession>
<keyword evidence="2" id="KW-1185">Reference proteome</keyword>
<reference evidence="1 2" key="1">
    <citation type="submission" date="2023-05" db="EMBL/GenBank/DDBJ databases">
        <title>Sedimentitalea sp. nov. JM2-8.</title>
        <authorList>
            <person name="Huang J."/>
        </authorList>
    </citation>
    <scope>NUCLEOTIDE SEQUENCE [LARGE SCALE GENOMIC DNA]</scope>
    <source>
        <strain evidence="1 2">JM2-8</strain>
    </source>
</reference>
<name>A0ABT7FLT1_9RHOB</name>
<proteinExistence type="predicted"/>
<evidence type="ECO:0008006" key="3">
    <source>
        <dbReference type="Google" id="ProtNLM"/>
    </source>
</evidence>
<protein>
    <recommendedName>
        <fullName evidence="3">DUF2946 domain-containing protein</fullName>
    </recommendedName>
</protein>
<sequence length="129" mass="13853">MRPRRERPYIRVVMQFRRQEFLGLALVFLLALTGQGMAVARGAGGPSGTLELCTGTGPVTVYTDENGEPTGPPFICPDWALTLLAHVATPEAASGRPGGWRRMALAPDDIAVGDRFRPRRSARAPPAVA</sequence>
<evidence type="ECO:0000313" key="1">
    <source>
        <dbReference type="EMBL" id="MDK3075858.1"/>
    </source>
</evidence>